<dbReference type="GO" id="GO:0005829">
    <property type="term" value="C:cytosol"/>
    <property type="evidence" value="ECO:0007669"/>
    <property type="project" value="TreeGrafter"/>
</dbReference>
<dbReference type="PANTHER" id="PTHR11766:SF0">
    <property type="entry name" value="TYROSINE--TRNA LIGASE, MITOCHONDRIAL"/>
    <property type="match status" value="1"/>
</dbReference>
<dbReference type="InterPro" id="IPR001412">
    <property type="entry name" value="aa-tRNA-synth_I_CS"/>
</dbReference>
<accession>A0A1F6VPY9</accession>
<protein>
    <recommendedName>
        <fullName evidence="8">Tyrosine--tRNA ligase</fullName>
        <ecNumber evidence="8">6.1.1.1</ecNumber>
    </recommendedName>
    <alternativeName>
        <fullName evidence="8">Tyrosyl-tRNA synthetase</fullName>
        <shortName evidence="8">TyrRS</shortName>
    </alternativeName>
</protein>
<dbReference type="Pfam" id="PF00579">
    <property type="entry name" value="tRNA-synt_1b"/>
    <property type="match status" value="1"/>
</dbReference>
<dbReference type="STRING" id="1801752.A3J61_02570"/>
<dbReference type="CDD" id="cd00805">
    <property type="entry name" value="TyrRS_core"/>
    <property type="match status" value="1"/>
</dbReference>
<comment type="subunit">
    <text evidence="8">Homodimer.</text>
</comment>
<dbReference type="FunFam" id="1.10.240.10:FF:000001">
    <property type="entry name" value="Tyrosine--tRNA ligase"/>
    <property type="match status" value="1"/>
</dbReference>
<dbReference type="GO" id="GO:0005524">
    <property type="term" value="F:ATP binding"/>
    <property type="evidence" value="ECO:0007669"/>
    <property type="project" value="UniProtKB-UniRule"/>
</dbReference>
<keyword evidence="5 8" id="KW-0648">Protein biosynthesis</keyword>
<dbReference type="PRINTS" id="PR01040">
    <property type="entry name" value="TRNASYNTHTYR"/>
</dbReference>
<keyword evidence="2 8" id="KW-0547">Nucleotide-binding</keyword>
<comment type="similarity">
    <text evidence="8">Belongs to the class-I aminoacyl-tRNA synthetase family. TyrS type 1 subfamily.</text>
</comment>
<dbReference type="SMART" id="SM00363">
    <property type="entry name" value="S4"/>
    <property type="match status" value="1"/>
</dbReference>
<feature type="domain" description="RNA-binding S4" evidence="10">
    <location>
        <begin position="349"/>
        <end position="406"/>
    </location>
</feature>
<evidence type="ECO:0000256" key="5">
    <source>
        <dbReference type="ARBA" id="ARBA00022917"/>
    </source>
</evidence>
<evidence type="ECO:0000256" key="3">
    <source>
        <dbReference type="ARBA" id="ARBA00022840"/>
    </source>
</evidence>
<dbReference type="InterPro" id="IPR054608">
    <property type="entry name" value="SYY-like_C"/>
</dbReference>
<organism evidence="11 12">
    <name type="scientific">Candidatus Nomurabacteria bacterium RIFCSPHIGHO2_02_FULL_38_15</name>
    <dbReference type="NCBI Taxonomy" id="1801752"/>
    <lineage>
        <taxon>Bacteria</taxon>
        <taxon>Candidatus Nomuraibacteriota</taxon>
    </lineage>
</organism>
<evidence type="ECO:0000256" key="6">
    <source>
        <dbReference type="ARBA" id="ARBA00023146"/>
    </source>
</evidence>
<evidence type="ECO:0000256" key="8">
    <source>
        <dbReference type="HAMAP-Rule" id="MF_02006"/>
    </source>
</evidence>
<feature type="binding site" evidence="8">
    <location>
        <position position="174"/>
    </location>
    <ligand>
        <name>L-tyrosine</name>
        <dbReference type="ChEBI" id="CHEBI:58315"/>
    </ligand>
</feature>
<dbReference type="Gene3D" id="3.10.290.10">
    <property type="entry name" value="RNA-binding S4 domain"/>
    <property type="match status" value="1"/>
</dbReference>
<keyword evidence="8" id="KW-0963">Cytoplasm</keyword>
<dbReference type="EMBL" id="MFUC01000024">
    <property type="protein sequence ID" value="OGI71720.1"/>
    <property type="molecule type" value="Genomic_DNA"/>
</dbReference>
<dbReference type="GO" id="GO:0004831">
    <property type="term" value="F:tyrosine-tRNA ligase activity"/>
    <property type="evidence" value="ECO:0007669"/>
    <property type="project" value="UniProtKB-UniRule"/>
</dbReference>
<feature type="binding site" evidence="8">
    <location>
        <position position="35"/>
    </location>
    <ligand>
        <name>L-tyrosine</name>
        <dbReference type="ChEBI" id="CHEBI:58315"/>
    </ligand>
</feature>
<keyword evidence="6 8" id="KW-0030">Aminoacyl-tRNA synthetase</keyword>
<dbReference type="SUPFAM" id="SSF55174">
    <property type="entry name" value="Alpha-L RNA-binding motif"/>
    <property type="match status" value="1"/>
</dbReference>
<dbReference type="SUPFAM" id="SSF52374">
    <property type="entry name" value="Nucleotidylyl transferase"/>
    <property type="match status" value="1"/>
</dbReference>
<dbReference type="PROSITE" id="PS50889">
    <property type="entry name" value="S4"/>
    <property type="match status" value="1"/>
</dbReference>
<dbReference type="InterPro" id="IPR014729">
    <property type="entry name" value="Rossmann-like_a/b/a_fold"/>
</dbReference>
<dbReference type="Gene3D" id="1.10.240.10">
    <property type="entry name" value="Tyrosyl-Transfer RNA Synthetase"/>
    <property type="match status" value="1"/>
</dbReference>
<gene>
    <name evidence="8" type="primary">tyrS</name>
    <name evidence="11" type="ORF">A3J61_02570</name>
</gene>
<evidence type="ECO:0000256" key="7">
    <source>
        <dbReference type="ARBA" id="ARBA00048248"/>
    </source>
</evidence>
<dbReference type="InterPro" id="IPR024107">
    <property type="entry name" value="Tyr-tRNA-ligase_bac_1"/>
</dbReference>
<evidence type="ECO:0000256" key="4">
    <source>
        <dbReference type="ARBA" id="ARBA00022884"/>
    </source>
</evidence>
<evidence type="ECO:0000256" key="2">
    <source>
        <dbReference type="ARBA" id="ARBA00022741"/>
    </source>
</evidence>
<dbReference type="GO" id="GO:0003723">
    <property type="term" value="F:RNA binding"/>
    <property type="evidence" value="ECO:0007669"/>
    <property type="project" value="UniProtKB-KW"/>
</dbReference>
<name>A0A1F6VPY9_9BACT</name>
<feature type="binding site" evidence="8">
    <location>
        <position position="234"/>
    </location>
    <ligand>
        <name>ATP</name>
        <dbReference type="ChEBI" id="CHEBI:30616"/>
    </ligand>
</feature>
<dbReference type="InterPro" id="IPR002305">
    <property type="entry name" value="aa-tRNA-synth_Ic"/>
</dbReference>
<evidence type="ECO:0000313" key="11">
    <source>
        <dbReference type="EMBL" id="OGI71720.1"/>
    </source>
</evidence>
<dbReference type="InterPro" id="IPR002942">
    <property type="entry name" value="S4_RNA-bd"/>
</dbReference>
<comment type="subcellular location">
    <subcellularLocation>
        <location evidence="8">Cytoplasm</location>
    </subcellularLocation>
</comment>
<dbReference type="GO" id="GO:0006437">
    <property type="term" value="P:tyrosyl-tRNA aminoacylation"/>
    <property type="evidence" value="ECO:0007669"/>
    <property type="project" value="UniProtKB-UniRule"/>
</dbReference>
<dbReference type="HAMAP" id="MF_02006">
    <property type="entry name" value="Tyr_tRNA_synth_type1"/>
    <property type="match status" value="1"/>
</dbReference>
<dbReference type="PROSITE" id="PS00178">
    <property type="entry name" value="AA_TRNA_LIGASE_I"/>
    <property type="match status" value="1"/>
</dbReference>
<dbReference type="NCBIfam" id="TIGR00234">
    <property type="entry name" value="tyrS"/>
    <property type="match status" value="1"/>
</dbReference>
<feature type="short sequence motif" description="'KMSKS' region" evidence="8">
    <location>
        <begin position="231"/>
        <end position="235"/>
    </location>
</feature>
<dbReference type="Pfam" id="PF22421">
    <property type="entry name" value="SYY_C-terminal"/>
    <property type="match status" value="1"/>
</dbReference>
<comment type="function">
    <text evidence="8">Catalyzes the attachment of tyrosine to tRNA(Tyr) in a two-step reaction: tyrosine is first activated by ATP to form Tyr-AMP and then transferred to the acceptor end of tRNA(Tyr).</text>
</comment>
<dbReference type="Gene3D" id="3.40.50.620">
    <property type="entry name" value="HUPs"/>
    <property type="match status" value="1"/>
</dbReference>
<keyword evidence="3 8" id="KW-0067">ATP-binding</keyword>
<feature type="short sequence motif" description="'HIGH' region" evidence="8">
    <location>
        <begin position="40"/>
        <end position="49"/>
    </location>
</feature>
<dbReference type="PANTHER" id="PTHR11766">
    <property type="entry name" value="TYROSYL-TRNA SYNTHETASE"/>
    <property type="match status" value="1"/>
</dbReference>
<reference evidence="11 12" key="1">
    <citation type="journal article" date="2016" name="Nat. Commun.">
        <title>Thousands of microbial genomes shed light on interconnected biogeochemical processes in an aquifer system.</title>
        <authorList>
            <person name="Anantharaman K."/>
            <person name="Brown C.T."/>
            <person name="Hug L.A."/>
            <person name="Sharon I."/>
            <person name="Castelle C.J."/>
            <person name="Probst A.J."/>
            <person name="Thomas B.C."/>
            <person name="Singh A."/>
            <person name="Wilkins M.J."/>
            <person name="Karaoz U."/>
            <person name="Brodie E.L."/>
            <person name="Williams K.H."/>
            <person name="Hubbard S.S."/>
            <person name="Banfield J.F."/>
        </authorList>
    </citation>
    <scope>NUCLEOTIDE SEQUENCE [LARGE SCALE GENOMIC DNA]</scope>
</reference>
<evidence type="ECO:0000256" key="1">
    <source>
        <dbReference type="ARBA" id="ARBA00022598"/>
    </source>
</evidence>
<sequence>MNIIEELQARESFFQASTTIENLEAYLNSGQRTVYLGLDPTADSLHIGHLATMVVIKRFLNAGHRAIIVIGGATGMIGDPSGKNEERNLLDHATLQKNVAGLTAQCESFFGKDDDWQMVNNYDWTHKLDVITFLRDIGKNFSVNVMLKKDSVASRLNTEDSFFSYTEFSYSLLQAYDFLHLFENNGCTIQIGASDQWGNMVAGVELIHKKLGAEAFVITAPLVVDSKTGKKFGKSEKGAIWLDQNKTNSYEVYQFLLNTPDADAVHFLKRFTFLSLDEIANIENEFNNNPGLRLAQKTLAFEVVKNLHGTGQANIAVELSDKLFANDVSNLTDNEFEMLASVLPQTSETNIIEALVATNLASSKREAKEFIENGAVSVSGVVVTDPTYTIPQTPTIIKKGKKDYGIVI</sequence>
<dbReference type="EC" id="6.1.1.1" evidence="8"/>
<comment type="caution">
    <text evidence="11">The sequence shown here is derived from an EMBL/GenBank/DDBJ whole genome shotgun (WGS) entry which is preliminary data.</text>
</comment>
<dbReference type="InterPro" id="IPR024088">
    <property type="entry name" value="Tyr-tRNA-ligase_bac-type"/>
</dbReference>
<dbReference type="Proteomes" id="UP000179686">
    <property type="component" value="Unassembled WGS sequence"/>
</dbReference>
<proteinExistence type="inferred from homology"/>
<feature type="binding site" evidence="8">
    <location>
        <position position="170"/>
    </location>
    <ligand>
        <name>L-tyrosine</name>
        <dbReference type="ChEBI" id="CHEBI:58315"/>
    </ligand>
</feature>
<dbReference type="InterPro" id="IPR002307">
    <property type="entry name" value="Tyr-tRNA-ligase"/>
</dbReference>
<keyword evidence="4 9" id="KW-0694">RNA-binding</keyword>
<evidence type="ECO:0000256" key="9">
    <source>
        <dbReference type="PROSITE-ProRule" id="PRU00182"/>
    </source>
</evidence>
<dbReference type="AlphaFoldDB" id="A0A1F6VPY9"/>
<comment type="catalytic activity">
    <reaction evidence="7 8">
        <text>tRNA(Tyr) + L-tyrosine + ATP = L-tyrosyl-tRNA(Tyr) + AMP + diphosphate + H(+)</text>
        <dbReference type="Rhea" id="RHEA:10220"/>
        <dbReference type="Rhea" id="RHEA-COMP:9706"/>
        <dbReference type="Rhea" id="RHEA-COMP:9707"/>
        <dbReference type="ChEBI" id="CHEBI:15378"/>
        <dbReference type="ChEBI" id="CHEBI:30616"/>
        <dbReference type="ChEBI" id="CHEBI:33019"/>
        <dbReference type="ChEBI" id="CHEBI:58315"/>
        <dbReference type="ChEBI" id="CHEBI:78442"/>
        <dbReference type="ChEBI" id="CHEBI:78536"/>
        <dbReference type="ChEBI" id="CHEBI:456215"/>
        <dbReference type="EC" id="6.1.1.1"/>
    </reaction>
</comment>
<evidence type="ECO:0000313" key="12">
    <source>
        <dbReference type="Proteomes" id="UP000179686"/>
    </source>
</evidence>
<evidence type="ECO:0000259" key="10">
    <source>
        <dbReference type="SMART" id="SM00363"/>
    </source>
</evidence>
<dbReference type="InterPro" id="IPR036986">
    <property type="entry name" value="S4_RNA-bd_sf"/>
</dbReference>
<keyword evidence="1 8" id="KW-0436">Ligase</keyword>